<keyword evidence="3" id="KW-1185">Reference proteome</keyword>
<gene>
    <name evidence="2" type="ORF">E2C01_073058</name>
</gene>
<organism evidence="2 3">
    <name type="scientific">Portunus trituberculatus</name>
    <name type="common">Swimming crab</name>
    <name type="synonym">Neptunus trituberculatus</name>
    <dbReference type="NCBI Taxonomy" id="210409"/>
    <lineage>
        <taxon>Eukaryota</taxon>
        <taxon>Metazoa</taxon>
        <taxon>Ecdysozoa</taxon>
        <taxon>Arthropoda</taxon>
        <taxon>Crustacea</taxon>
        <taxon>Multicrustacea</taxon>
        <taxon>Malacostraca</taxon>
        <taxon>Eumalacostraca</taxon>
        <taxon>Eucarida</taxon>
        <taxon>Decapoda</taxon>
        <taxon>Pleocyemata</taxon>
        <taxon>Brachyura</taxon>
        <taxon>Eubrachyura</taxon>
        <taxon>Portunoidea</taxon>
        <taxon>Portunidae</taxon>
        <taxon>Portuninae</taxon>
        <taxon>Portunus</taxon>
    </lineage>
</organism>
<feature type="compositionally biased region" description="Low complexity" evidence="1">
    <location>
        <begin position="65"/>
        <end position="79"/>
    </location>
</feature>
<evidence type="ECO:0000313" key="3">
    <source>
        <dbReference type="Proteomes" id="UP000324222"/>
    </source>
</evidence>
<feature type="region of interest" description="Disordered" evidence="1">
    <location>
        <begin position="1"/>
        <end position="25"/>
    </location>
</feature>
<evidence type="ECO:0000313" key="2">
    <source>
        <dbReference type="EMBL" id="MPC78569.1"/>
    </source>
</evidence>
<name>A0A5B7I9K8_PORTR</name>
<comment type="caution">
    <text evidence="2">The sequence shown here is derived from an EMBL/GenBank/DDBJ whole genome shotgun (WGS) entry which is preliminary data.</text>
</comment>
<feature type="region of interest" description="Disordered" evidence="1">
    <location>
        <begin position="65"/>
        <end position="85"/>
    </location>
</feature>
<accession>A0A5B7I9K8</accession>
<proteinExistence type="predicted"/>
<dbReference type="Proteomes" id="UP000324222">
    <property type="component" value="Unassembled WGS sequence"/>
</dbReference>
<protein>
    <submittedName>
        <fullName evidence="2">Uncharacterized protein</fullName>
    </submittedName>
</protein>
<sequence length="85" mass="9393">MCSASDRCFASGRRERREGEESGRIIQEGRVQAHLNPWFSGHLISKRRQEIWSKDTAVYTVVPFSAGSSSSPSGPSSIMPFPPLP</sequence>
<dbReference type="EMBL" id="VSRR010048767">
    <property type="protein sequence ID" value="MPC78569.1"/>
    <property type="molecule type" value="Genomic_DNA"/>
</dbReference>
<dbReference type="AlphaFoldDB" id="A0A5B7I9K8"/>
<reference evidence="2 3" key="1">
    <citation type="submission" date="2019-05" db="EMBL/GenBank/DDBJ databases">
        <title>Another draft genome of Portunus trituberculatus and its Hox gene families provides insights of decapod evolution.</title>
        <authorList>
            <person name="Jeong J.-H."/>
            <person name="Song I."/>
            <person name="Kim S."/>
            <person name="Choi T."/>
            <person name="Kim D."/>
            <person name="Ryu S."/>
            <person name="Kim W."/>
        </authorList>
    </citation>
    <scope>NUCLEOTIDE SEQUENCE [LARGE SCALE GENOMIC DNA]</scope>
    <source>
        <tissue evidence="2">Muscle</tissue>
    </source>
</reference>
<evidence type="ECO:0000256" key="1">
    <source>
        <dbReference type="SAM" id="MobiDB-lite"/>
    </source>
</evidence>
<feature type="compositionally biased region" description="Basic and acidic residues" evidence="1">
    <location>
        <begin position="12"/>
        <end position="23"/>
    </location>
</feature>